<sequence length="462" mass="54293">MGPIRRMLRYFILLCLQREIDRDPLPESVRRSVKRLSVFNLLRRERLRLRTLAYLAKQKKDRRWWVRPIFLDRKLAGAWFSLIPVMREFDHDAHFNFLRMTPAGFDWLLQKVSPFLTKSSIRREPISAGERLAITLRYLASGNSQVSLSYLFRISDSAISKIVFETTAVIWFVLKDIVFEPLSEEFWKRKAAEFEAMWNFPMCVGALDGKHCFVQKFPMRGSECYNYKFGHSLILFAVCDAKYKFIVVDAGARGRESDGGVFERSEFGRLFSSRQLQLPPPQYNEDLRCNLSYVFAGDNAFPLDVHLMTPFERNLQPEEIVFNYRLSRARRVVENAFGILAARFRIFRCNIVGSETLVQNIILATTALHNYHLMREDSIPPKERIYVPPEFVDTYKSNGRVKKGRWRNENKKVESSIFKKLSNIQQIPNQDDLTASEMQEKFLELFIMKPLPWQYDELPDVY</sequence>
<comment type="cofactor">
    <cofactor evidence="1">
        <name>a divalent metal cation</name>
        <dbReference type="ChEBI" id="CHEBI:60240"/>
    </cofactor>
</comment>
<dbReference type="InterPro" id="IPR045249">
    <property type="entry name" value="HARBI1-like"/>
</dbReference>
<dbReference type="Proteomes" id="UP001219518">
    <property type="component" value="Unassembled WGS sequence"/>
</dbReference>
<evidence type="ECO:0000256" key="5">
    <source>
        <dbReference type="ARBA" id="ARBA00022723"/>
    </source>
</evidence>
<reference evidence="9" key="1">
    <citation type="submission" date="2021-07" db="EMBL/GenBank/DDBJ databases">
        <authorList>
            <person name="Catto M.A."/>
            <person name="Jacobson A."/>
            <person name="Kennedy G."/>
            <person name="Labadie P."/>
            <person name="Hunt B.G."/>
            <person name="Srinivasan R."/>
        </authorList>
    </citation>
    <scope>NUCLEOTIDE SEQUENCE</scope>
    <source>
        <strain evidence="9">PL_HMW_Pooled</strain>
        <tissue evidence="9">Head</tissue>
    </source>
</reference>
<evidence type="ECO:0000256" key="6">
    <source>
        <dbReference type="ARBA" id="ARBA00022801"/>
    </source>
</evidence>
<keyword evidence="7" id="KW-0539">Nucleus</keyword>
<dbReference type="PANTHER" id="PTHR22930:SF258">
    <property type="entry name" value="PROTEIN ALP1-LIKE ISOFORM X1"/>
    <property type="match status" value="1"/>
</dbReference>
<evidence type="ECO:0000313" key="10">
    <source>
        <dbReference type="Proteomes" id="UP001219518"/>
    </source>
</evidence>
<evidence type="ECO:0000256" key="3">
    <source>
        <dbReference type="ARBA" id="ARBA00006958"/>
    </source>
</evidence>
<proteinExistence type="inferred from homology"/>
<keyword evidence="6" id="KW-0378">Hydrolase</keyword>
<gene>
    <name evidence="9" type="ORF">KUF71_006934</name>
</gene>
<comment type="subcellular location">
    <subcellularLocation>
        <location evidence="2">Nucleus</location>
    </subcellularLocation>
</comment>
<evidence type="ECO:0000256" key="4">
    <source>
        <dbReference type="ARBA" id="ARBA00022722"/>
    </source>
</evidence>
<evidence type="ECO:0000256" key="2">
    <source>
        <dbReference type="ARBA" id="ARBA00004123"/>
    </source>
</evidence>
<dbReference type="GO" id="GO:0005634">
    <property type="term" value="C:nucleus"/>
    <property type="evidence" value="ECO:0007669"/>
    <property type="project" value="UniProtKB-SubCell"/>
</dbReference>
<keyword evidence="5" id="KW-0479">Metal-binding</keyword>
<organism evidence="9 10">
    <name type="scientific">Frankliniella fusca</name>
    <dbReference type="NCBI Taxonomy" id="407009"/>
    <lineage>
        <taxon>Eukaryota</taxon>
        <taxon>Metazoa</taxon>
        <taxon>Ecdysozoa</taxon>
        <taxon>Arthropoda</taxon>
        <taxon>Hexapoda</taxon>
        <taxon>Insecta</taxon>
        <taxon>Pterygota</taxon>
        <taxon>Neoptera</taxon>
        <taxon>Paraneoptera</taxon>
        <taxon>Thysanoptera</taxon>
        <taxon>Terebrantia</taxon>
        <taxon>Thripoidea</taxon>
        <taxon>Thripidae</taxon>
        <taxon>Frankliniella</taxon>
    </lineage>
</organism>
<name>A0AAE1LF64_9NEOP</name>
<evidence type="ECO:0000313" key="9">
    <source>
        <dbReference type="EMBL" id="KAK3917403.1"/>
    </source>
</evidence>
<accession>A0AAE1LF64</accession>
<dbReference type="AlphaFoldDB" id="A0AAE1LF64"/>
<dbReference type="PANTHER" id="PTHR22930">
    <property type="match status" value="1"/>
</dbReference>
<keyword evidence="4" id="KW-0540">Nuclease</keyword>
<dbReference type="GO" id="GO:0016787">
    <property type="term" value="F:hydrolase activity"/>
    <property type="evidence" value="ECO:0007669"/>
    <property type="project" value="UniProtKB-KW"/>
</dbReference>
<dbReference type="Pfam" id="PF13359">
    <property type="entry name" value="DDE_Tnp_4"/>
    <property type="match status" value="1"/>
</dbReference>
<keyword evidence="10" id="KW-1185">Reference proteome</keyword>
<comment type="similarity">
    <text evidence="3">Belongs to the HARBI1 family.</text>
</comment>
<evidence type="ECO:0000256" key="1">
    <source>
        <dbReference type="ARBA" id="ARBA00001968"/>
    </source>
</evidence>
<evidence type="ECO:0000259" key="8">
    <source>
        <dbReference type="Pfam" id="PF13359"/>
    </source>
</evidence>
<protein>
    <submittedName>
        <fullName evidence="9">Nuclease</fullName>
    </submittedName>
</protein>
<dbReference type="InterPro" id="IPR027806">
    <property type="entry name" value="HARBI1_dom"/>
</dbReference>
<dbReference type="GO" id="GO:0046872">
    <property type="term" value="F:metal ion binding"/>
    <property type="evidence" value="ECO:0007669"/>
    <property type="project" value="UniProtKB-KW"/>
</dbReference>
<reference evidence="9" key="2">
    <citation type="journal article" date="2023" name="BMC Genomics">
        <title>Pest status, molecular evolution, and epigenetic factors derived from the genome assembly of Frankliniella fusca, a thysanopteran phytovirus vector.</title>
        <authorList>
            <person name="Catto M.A."/>
            <person name="Labadie P.E."/>
            <person name="Jacobson A.L."/>
            <person name="Kennedy G.G."/>
            <person name="Srinivasan R."/>
            <person name="Hunt B.G."/>
        </authorList>
    </citation>
    <scope>NUCLEOTIDE SEQUENCE</scope>
    <source>
        <strain evidence="9">PL_HMW_Pooled</strain>
    </source>
</reference>
<evidence type="ECO:0000256" key="7">
    <source>
        <dbReference type="ARBA" id="ARBA00023242"/>
    </source>
</evidence>
<feature type="domain" description="DDE Tnp4" evidence="8">
    <location>
        <begin position="207"/>
        <end position="370"/>
    </location>
</feature>
<comment type="caution">
    <text evidence="9">The sequence shown here is derived from an EMBL/GenBank/DDBJ whole genome shotgun (WGS) entry which is preliminary data.</text>
</comment>
<dbReference type="GO" id="GO:0004518">
    <property type="term" value="F:nuclease activity"/>
    <property type="evidence" value="ECO:0007669"/>
    <property type="project" value="UniProtKB-KW"/>
</dbReference>
<dbReference type="EMBL" id="JAHWGI010000723">
    <property type="protein sequence ID" value="KAK3917403.1"/>
    <property type="molecule type" value="Genomic_DNA"/>
</dbReference>